<dbReference type="RefSeq" id="WP_082216494.1">
    <property type="nucleotide sequence ID" value="NZ_FUZA01000005.1"/>
</dbReference>
<sequence length="225" mass="25572">MKRSVASFGKIIGLVIFVFIGTATFAQSSLKIAKLKYGGGGDWYANKTSLPNLIKFCNTELKMNINPAEDVVEVGSPDIFAYPFVHMTGHGNVVFSDAEAQNLRNYLLSGGFLHVDDNYGLDQFIRREMKKVFPELSFVELPFDHQVYRIKYVFPEGLPKVHEHDGKQPQGYGLIWQGRLVCYYSYETDLGNGWEDQSVYNDPEEMRRKALQMGANLLSYAFMIL</sequence>
<dbReference type="Pfam" id="PF13709">
    <property type="entry name" value="DUF4159"/>
    <property type="match status" value="1"/>
</dbReference>
<reference evidence="3" key="1">
    <citation type="submission" date="2017-02" db="EMBL/GenBank/DDBJ databases">
        <authorList>
            <person name="Varghese N."/>
            <person name="Submissions S."/>
        </authorList>
    </citation>
    <scope>NUCLEOTIDE SEQUENCE [LARGE SCALE GENOMIC DNA]</scope>
    <source>
        <strain evidence="3">DSM 22270</strain>
    </source>
</reference>
<protein>
    <recommendedName>
        <fullName evidence="1">DUF4159 domain-containing protein</fullName>
    </recommendedName>
</protein>
<keyword evidence="3" id="KW-1185">Reference proteome</keyword>
<feature type="domain" description="DUF4159" evidence="1">
    <location>
        <begin position="31"/>
        <end position="222"/>
    </location>
</feature>
<evidence type="ECO:0000313" key="2">
    <source>
        <dbReference type="EMBL" id="SKC06857.1"/>
    </source>
</evidence>
<dbReference type="InterPro" id="IPR025297">
    <property type="entry name" value="DUF4159"/>
</dbReference>
<dbReference type="OrthoDB" id="9804083at2"/>
<gene>
    <name evidence="2" type="ORF">SAMN05660293_04001</name>
</gene>
<proteinExistence type="predicted"/>
<dbReference type="EMBL" id="FUZA01000005">
    <property type="protein sequence ID" value="SKC06857.1"/>
    <property type="molecule type" value="Genomic_DNA"/>
</dbReference>
<dbReference type="Proteomes" id="UP000190897">
    <property type="component" value="Unassembled WGS sequence"/>
</dbReference>
<name>A0A1T5GEZ0_9BACT</name>
<dbReference type="Gene3D" id="3.40.50.12140">
    <property type="entry name" value="Domain of unknown function DUF4159"/>
    <property type="match status" value="1"/>
</dbReference>
<dbReference type="STRING" id="651661.SAMN05660293_04001"/>
<dbReference type="AlphaFoldDB" id="A0A1T5GEZ0"/>
<organism evidence="2 3">
    <name type="scientific">Dyadobacter psychrophilus</name>
    <dbReference type="NCBI Taxonomy" id="651661"/>
    <lineage>
        <taxon>Bacteria</taxon>
        <taxon>Pseudomonadati</taxon>
        <taxon>Bacteroidota</taxon>
        <taxon>Cytophagia</taxon>
        <taxon>Cytophagales</taxon>
        <taxon>Spirosomataceae</taxon>
        <taxon>Dyadobacter</taxon>
    </lineage>
</organism>
<evidence type="ECO:0000259" key="1">
    <source>
        <dbReference type="Pfam" id="PF13709"/>
    </source>
</evidence>
<accession>A0A1T5GEZ0</accession>
<evidence type="ECO:0000313" key="3">
    <source>
        <dbReference type="Proteomes" id="UP000190897"/>
    </source>
</evidence>